<name>A0A0A9BF86_ARUDO</name>
<reference evidence="1" key="1">
    <citation type="submission" date="2014-09" db="EMBL/GenBank/DDBJ databases">
        <authorList>
            <person name="Magalhaes I.L.F."/>
            <person name="Oliveira U."/>
            <person name="Santos F.R."/>
            <person name="Vidigal T.H.D.A."/>
            <person name="Brescovit A.D."/>
            <person name="Santos A.J."/>
        </authorList>
    </citation>
    <scope>NUCLEOTIDE SEQUENCE</scope>
    <source>
        <tissue evidence="1">Shoot tissue taken approximately 20 cm above the soil surface</tissue>
    </source>
</reference>
<accession>A0A0A9BF86</accession>
<dbReference type="EMBL" id="GBRH01239933">
    <property type="protein sequence ID" value="JAD57962.1"/>
    <property type="molecule type" value="Transcribed_RNA"/>
</dbReference>
<dbReference type="AlphaFoldDB" id="A0A0A9BF86"/>
<protein>
    <submittedName>
        <fullName evidence="1">Uncharacterized protein</fullName>
    </submittedName>
</protein>
<organism evidence="1">
    <name type="scientific">Arundo donax</name>
    <name type="common">Giant reed</name>
    <name type="synonym">Donax arundinaceus</name>
    <dbReference type="NCBI Taxonomy" id="35708"/>
    <lineage>
        <taxon>Eukaryota</taxon>
        <taxon>Viridiplantae</taxon>
        <taxon>Streptophyta</taxon>
        <taxon>Embryophyta</taxon>
        <taxon>Tracheophyta</taxon>
        <taxon>Spermatophyta</taxon>
        <taxon>Magnoliopsida</taxon>
        <taxon>Liliopsida</taxon>
        <taxon>Poales</taxon>
        <taxon>Poaceae</taxon>
        <taxon>PACMAD clade</taxon>
        <taxon>Arundinoideae</taxon>
        <taxon>Arundineae</taxon>
        <taxon>Arundo</taxon>
    </lineage>
</organism>
<reference evidence="1" key="2">
    <citation type="journal article" date="2015" name="Data Brief">
        <title>Shoot transcriptome of the giant reed, Arundo donax.</title>
        <authorList>
            <person name="Barrero R.A."/>
            <person name="Guerrero F.D."/>
            <person name="Moolhuijzen P."/>
            <person name="Goolsby J.A."/>
            <person name="Tidwell J."/>
            <person name="Bellgard S.E."/>
            <person name="Bellgard M.I."/>
        </authorList>
    </citation>
    <scope>NUCLEOTIDE SEQUENCE</scope>
    <source>
        <tissue evidence="1">Shoot tissue taken approximately 20 cm above the soil surface</tissue>
    </source>
</reference>
<sequence length="168" mass="18757">MDVGLPCRNKVRSDNRMILHGELCSDIDVAMESAANAMLEYFQDCREVQIDDANYDAMKKLKYRLDGSEFWAFAFEGKYDATKKVLAVEKKKHKNLLRHIEHLCTEFGGILPIAMLKLEAEDANPERIALAYTGAPASTERTDQLAMSLFAIVQPTRKASPASSGNSI</sequence>
<proteinExistence type="predicted"/>
<evidence type="ECO:0000313" key="1">
    <source>
        <dbReference type="EMBL" id="JAD57962.1"/>
    </source>
</evidence>